<comment type="caution">
    <text evidence="2">The sequence shown here is derived from an EMBL/GenBank/DDBJ whole genome shotgun (WGS) entry which is preliminary data.</text>
</comment>
<reference evidence="2" key="1">
    <citation type="submission" date="2023-07" db="EMBL/GenBank/DDBJ databases">
        <title>Gilvimarinus algae sp. nov., isolated from the surface of Kelp.</title>
        <authorList>
            <person name="Sun Y.Y."/>
            <person name="Gong Y."/>
            <person name="Du Z.J."/>
        </authorList>
    </citation>
    <scope>NUCLEOTIDE SEQUENCE</scope>
    <source>
        <strain evidence="2">SDUM040014</strain>
    </source>
</reference>
<evidence type="ECO:0000256" key="1">
    <source>
        <dbReference type="SAM" id="SignalP"/>
    </source>
</evidence>
<accession>A0ABT8TC35</accession>
<sequence>MHTDKVRFAVLAALLLVTASTLAHEGHSGGLKANESPDVAPSFDIVHAKVSVKDNRAHFHMASRGAAGSEKPQAQGQLGGSEVYSYVWPTTIGPEAVGFAANSGILALAVTIHPDFDDTPLFDENRDNNTENDGDTWHSHWVVLAPDPKCGDNNLGVVDIPEGATPPLPATWPGLPLLIDSPGWQPVFGDHSVDVHLAFNKTIDLDNSRYDGVTAALRVNESIHAPLLCVENVFDTASGDLSLPADIERH</sequence>
<keyword evidence="3" id="KW-1185">Reference proteome</keyword>
<name>A0ABT8TC35_9GAMM</name>
<gene>
    <name evidence="2" type="ORF">QWI16_05705</name>
</gene>
<keyword evidence="1" id="KW-0732">Signal</keyword>
<protein>
    <submittedName>
        <fullName evidence="2">Uncharacterized protein</fullName>
    </submittedName>
</protein>
<dbReference type="EMBL" id="JAULRT010000035">
    <property type="protein sequence ID" value="MDO3381662.1"/>
    <property type="molecule type" value="Genomic_DNA"/>
</dbReference>
<feature type="chain" id="PRO_5047138779" evidence="1">
    <location>
        <begin position="24"/>
        <end position="250"/>
    </location>
</feature>
<dbReference type="Proteomes" id="UP001168380">
    <property type="component" value="Unassembled WGS sequence"/>
</dbReference>
<evidence type="ECO:0000313" key="3">
    <source>
        <dbReference type="Proteomes" id="UP001168380"/>
    </source>
</evidence>
<dbReference type="RefSeq" id="WP_302711803.1">
    <property type="nucleotide sequence ID" value="NZ_JAULRT010000035.1"/>
</dbReference>
<feature type="signal peptide" evidence="1">
    <location>
        <begin position="1"/>
        <end position="23"/>
    </location>
</feature>
<proteinExistence type="predicted"/>
<organism evidence="2 3">
    <name type="scientific">Gilvimarinus algae</name>
    <dbReference type="NCBI Taxonomy" id="3058037"/>
    <lineage>
        <taxon>Bacteria</taxon>
        <taxon>Pseudomonadati</taxon>
        <taxon>Pseudomonadota</taxon>
        <taxon>Gammaproteobacteria</taxon>
        <taxon>Cellvibrionales</taxon>
        <taxon>Cellvibrionaceae</taxon>
        <taxon>Gilvimarinus</taxon>
    </lineage>
</organism>
<evidence type="ECO:0000313" key="2">
    <source>
        <dbReference type="EMBL" id="MDO3381662.1"/>
    </source>
</evidence>